<dbReference type="KEGG" id="mbw:MSBRW_0663"/>
<dbReference type="Proteomes" id="UP000033038">
    <property type="component" value="Chromosome"/>
</dbReference>
<evidence type="ECO:0000313" key="3">
    <source>
        <dbReference type="Proteomes" id="UP000033038"/>
    </source>
</evidence>
<evidence type="ECO:0000313" key="2">
    <source>
        <dbReference type="EMBL" id="AKB49916.1"/>
    </source>
</evidence>
<feature type="compositionally biased region" description="Basic and acidic residues" evidence="1">
    <location>
        <begin position="10"/>
        <end position="26"/>
    </location>
</feature>
<accession>A0A0E3LKQ2</accession>
<dbReference type="HOGENOM" id="CLU_2271103_0_0_2"/>
<name>A0A0E3LKQ2_METBA</name>
<organism evidence="2 3">
    <name type="scientific">Methanosarcina barkeri str. Wiesmoor</name>
    <dbReference type="NCBI Taxonomy" id="1434109"/>
    <lineage>
        <taxon>Archaea</taxon>
        <taxon>Methanobacteriati</taxon>
        <taxon>Methanobacteriota</taxon>
        <taxon>Stenosarchaea group</taxon>
        <taxon>Methanomicrobia</taxon>
        <taxon>Methanosarcinales</taxon>
        <taxon>Methanosarcinaceae</taxon>
        <taxon>Methanosarcina</taxon>
    </lineage>
</organism>
<reference evidence="2 3" key="1">
    <citation type="submission" date="2014-07" db="EMBL/GenBank/DDBJ databases">
        <title>Methanogenic archaea and the global carbon cycle.</title>
        <authorList>
            <person name="Henriksen J.R."/>
            <person name="Luke J."/>
            <person name="Reinhart S."/>
            <person name="Benedict M.N."/>
            <person name="Youngblut N.D."/>
            <person name="Metcalf M.E."/>
            <person name="Whitaker R.J."/>
            <person name="Metcalf W.W."/>
        </authorList>
    </citation>
    <scope>NUCLEOTIDE SEQUENCE [LARGE SCALE GENOMIC DNA]</scope>
    <source>
        <strain evidence="2 3">Wiesmoor</strain>
    </source>
</reference>
<proteinExistence type="predicted"/>
<sequence>MSEPTSCPDKLSHGKEKENSKSIKAEEKPSGLYNFLKLLEEMDNQKINQKSGSGKTNGPFSSKAEYSYNITIDTKPSDFRTLKLYPKLLIKSPVTRHLKKRK</sequence>
<dbReference type="PATRIC" id="fig|1434109.4.peg.807"/>
<dbReference type="AlphaFoldDB" id="A0A0E3LKQ2"/>
<gene>
    <name evidence="2" type="ORF">MSBRW_0663</name>
</gene>
<dbReference type="RefSeq" id="WP_011305371.1">
    <property type="nucleotide sequence ID" value="NZ_CP009526.1"/>
</dbReference>
<dbReference type="GeneID" id="24822093"/>
<protein>
    <submittedName>
        <fullName evidence="2">Uncharacterized protein</fullName>
    </submittedName>
</protein>
<feature type="region of interest" description="Disordered" evidence="1">
    <location>
        <begin position="1"/>
        <end position="26"/>
    </location>
</feature>
<evidence type="ECO:0000256" key="1">
    <source>
        <dbReference type="SAM" id="MobiDB-lite"/>
    </source>
</evidence>
<dbReference type="EMBL" id="CP009526">
    <property type="protein sequence ID" value="AKB49916.1"/>
    <property type="molecule type" value="Genomic_DNA"/>
</dbReference>